<dbReference type="Proteomes" id="UP000011687">
    <property type="component" value="Unassembled WGS sequence"/>
</dbReference>
<name>M0JN32_9EURY</name>
<dbReference type="RefSeq" id="WP_007190720.1">
    <property type="nucleotide sequence ID" value="NZ_AOLS01000123.1"/>
</dbReference>
<dbReference type="EMBL" id="AOLS01000123">
    <property type="protein sequence ID" value="EMA09773.1"/>
    <property type="molecule type" value="Genomic_DNA"/>
</dbReference>
<keyword evidence="2" id="KW-1185">Reference proteome</keyword>
<proteinExistence type="predicted"/>
<dbReference type="AlphaFoldDB" id="M0JN32"/>
<protein>
    <submittedName>
        <fullName evidence="1">Uncharacterized protein</fullName>
    </submittedName>
</protein>
<reference evidence="1 2" key="1">
    <citation type="journal article" date="2014" name="PLoS Genet.">
        <title>Phylogenetically driven sequencing of extremely halophilic archaea reveals strategies for static and dynamic osmo-response.</title>
        <authorList>
            <person name="Becker E.A."/>
            <person name="Seitzer P.M."/>
            <person name="Tritt A."/>
            <person name="Larsen D."/>
            <person name="Krusor M."/>
            <person name="Yao A.I."/>
            <person name="Wu D."/>
            <person name="Madern D."/>
            <person name="Eisen J.A."/>
            <person name="Darling A.E."/>
            <person name="Facciotti M.T."/>
        </authorList>
    </citation>
    <scope>NUCLEOTIDE SEQUENCE [LARGE SCALE GENOMIC DNA]</scope>
    <source>
        <strain evidence="1 2">ATCC 33799</strain>
    </source>
</reference>
<gene>
    <name evidence="1" type="ORF">C435_21185</name>
</gene>
<sequence length="204" mass="23512">MTVNLSHFSEPPSEREVLRYALKNILTDYAEEHQALPFDATDPDLDTLTGHRINFGGNYSQLVARLDNRFDGTSFEVNSDDHLDIDDLQEVFSNPTASYPLVEVHPELYEYQAQKDESPETYVIQRGHHDETLVPLLIPFSVEEGSVFYYDPFLDYYSPKNTPSQKISRGLFIELWGRCDLTSWALWIDQGQQRTLMDVNEAQS</sequence>
<evidence type="ECO:0000313" key="1">
    <source>
        <dbReference type="EMBL" id="EMA09773.1"/>
    </source>
</evidence>
<accession>M0JN32</accession>
<comment type="caution">
    <text evidence="1">The sequence shown here is derived from an EMBL/GenBank/DDBJ whole genome shotgun (WGS) entry which is preliminary data.</text>
</comment>
<evidence type="ECO:0000313" key="2">
    <source>
        <dbReference type="Proteomes" id="UP000011687"/>
    </source>
</evidence>
<organism evidence="1 2">
    <name type="scientific">Haloarcula marismortui ATCC 33799</name>
    <dbReference type="NCBI Taxonomy" id="662475"/>
    <lineage>
        <taxon>Archaea</taxon>
        <taxon>Methanobacteriati</taxon>
        <taxon>Methanobacteriota</taxon>
        <taxon>Stenosarchaea group</taxon>
        <taxon>Halobacteria</taxon>
        <taxon>Halobacteriales</taxon>
        <taxon>Haloarculaceae</taxon>
        <taxon>Haloarcula</taxon>
    </lineage>
</organism>